<name>L5JTM3_PTEAL</name>
<keyword evidence="2" id="KW-1185">Reference proteome</keyword>
<gene>
    <name evidence="1" type="ORF">PAL_GLEAN10005428</name>
</gene>
<dbReference type="Proteomes" id="UP000010552">
    <property type="component" value="Unassembled WGS sequence"/>
</dbReference>
<dbReference type="AlphaFoldDB" id="L5JTM3"/>
<dbReference type="InParanoid" id="L5JTM3"/>
<reference evidence="2" key="1">
    <citation type="journal article" date="2013" name="Science">
        <title>Comparative analysis of bat genomes provides insight into the evolution of flight and immunity.</title>
        <authorList>
            <person name="Zhang G."/>
            <person name="Cowled C."/>
            <person name="Shi Z."/>
            <person name="Huang Z."/>
            <person name="Bishop-Lilly K.A."/>
            <person name="Fang X."/>
            <person name="Wynne J.W."/>
            <person name="Xiong Z."/>
            <person name="Baker M.L."/>
            <person name="Zhao W."/>
            <person name="Tachedjian M."/>
            <person name="Zhu Y."/>
            <person name="Zhou P."/>
            <person name="Jiang X."/>
            <person name="Ng J."/>
            <person name="Yang L."/>
            <person name="Wu L."/>
            <person name="Xiao J."/>
            <person name="Feng Y."/>
            <person name="Chen Y."/>
            <person name="Sun X."/>
            <person name="Zhang Y."/>
            <person name="Marsh G.A."/>
            <person name="Crameri G."/>
            <person name="Broder C.C."/>
            <person name="Frey K.G."/>
            <person name="Wang L.F."/>
            <person name="Wang J."/>
        </authorList>
    </citation>
    <scope>NUCLEOTIDE SEQUENCE [LARGE SCALE GENOMIC DNA]</scope>
</reference>
<accession>L5JTM3</accession>
<organism evidence="1 2">
    <name type="scientific">Pteropus alecto</name>
    <name type="common">Black flying fox</name>
    <dbReference type="NCBI Taxonomy" id="9402"/>
    <lineage>
        <taxon>Eukaryota</taxon>
        <taxon>Metazoa</taxon>
        <taxon>Chordata</taxon>
        <taxon>Craniata</taxon>
        <taxon>Vertebrata</taxon>
        <taxon>Euteleostomi</taxon>
        <taxon>Mammalia</taxon>
        <taxon>Eutheria</taxon>
        <taxon>Laurasiatheria</taxon>
        <taxon>Chiroptera</taxon>
        <taxon>Yinpterochiroptera</taxon>
        <taxon>Pteropodoidea</taxon>
        <taxon>Pteropodidae</taxon>
        <taxon>Pteropodinae</taxon>
        <taxon>Pteropus</taxon>
    </lineage>
</organism>
<evidence type="ECO:0000313" key="2">
    <source>
        <dbReference type="Proteomes" id="UP000010552"/>
    </source>
</evidence>
<protein>
    <submittedName>
        <fullName evidence="1">Uncharacterized protein</fullName>
    </submittedName>
</protein>
<sequence length="149" mass="15856">MSFCGLGTQGCSGSFHRLNQGEEASPEPLNLMLLDSPHTSPIPKGPCEPEELPPMSPHLLLSLQQTDTWSLKHWPALPGMGTAGIGRETLAQATLQILFQTCPASLRPSSLESCFLLGWIRMPGPMHGPAHALVPVPGSPNSLLSTDSL</sequence>
<proteinExistence type="predicted"/>
<dbReference type="EMBL" id="KB031119">
    <property type="protein sequence ID" value="ELK02799.1"/>
    <property type="molecule type" value="Genomic_DNA"/>
</dbReference>
<evidence type="ECO:0000313" key="1">
    <source>
        <dbReference type="EMBL" id="ELK02799.1"/>
    </source>
</evidence>